<comment type="caution">
    <text evidence="1">The sequence shown here is derived from an EMBL/GenBank/DDBJ whole genome shotgun (WGS) entry which is preliminary data.</text>
</comment>
<accession>A0ABV8HRV9</accession>
<evidence type="ECO:0000313" key="2">
    <source>
        <dbReference type="Proteomes" id="UP001595765"/>
    </source>
</evidence>
<dbReference type="RefSeq" id="WP_386433358.1">
    <property type="nucleotide sequence ID" value="NZ_JBHSBB010000016.1"/>
</dbReference>
<dbReference type="EMBL" id="JBHSBB010000016">
    <property type="protein sequence ID" value="MFC4034700.1"/>
    <property type="molecule type" value="Genomic_DNA"/>
</dbReference>
<protein>
    <submittedName>
        <fullName evidence="1">Uncharacterized protein</fullName>
    </submittedName>
</protein>
<gene>
    <name evidence="1" type="ORF">ACFO3J_24990</name>
</gene>
<proteinExistence type="predicted"/>
<keyword evidence="2" id="KW-1185">Reference proteome</keyword>
<reference evidence="2" key="1">
    <citation type="journal article" date="2019" name="Int. J. Syst. Evol. Microbiol.">
        <title>The Global Catalogue of Microorganisms (GCM) 10K type strain sequencing project: providing services to taxonomists for standard genome sequencing and annotation.</title>
        <authorList>
            <consortium name="The Broad Institute Genomics Platform"/>
            <consortium name="The Broad Institute Genome Sequencing Center for Infectious Disease"/>
            <person name="Wu L."/>
            <person name="Ma J."/>
        </authorList>
    </citation>
    <scope>NUCLEOTIDE SEQUENCE [LARGE SCALE GENOMIC DNA]</scope>
    <source>
        <strain evidence="2">CGMCC 4.7237</strain>
    </source>
</reference>
<organism evidence="1 2">
    <name type="scientific">Streptomyces polygonati</name>
    <dbReference type="NCBI Taxonomy" id="1617087"/>
    <lineage>
        <taxon>Bacteria</taxon>
        <taxon>Bacillati</taxon>
        <taxon>Actinomycetota</taxon>
        <taxon>Actinomycetes</taxon>
        <taxon>Kitasatosporales</taxon>
        <taxon>Streptomycetaceae</taxon>
        <taxon>Streptomyces</taxon>
    </lineage>
</organism>
<evidence type="ECO:0000313" key="1">
    <source>
        <dbReference type="EMBL" id="MFC4034700.1"/>
    </source>
</evidence>
<dbReference type="Proteomes" id="UP001595765">
    <property type="component" value="Unassembled WGS sequence"/>
</dbReference>
<sequence length="63" mass="6414">MAIEDAVAGDEAFAAVLQEAVAAVLVATEQAPAPTRAVYGNVFHGPIAFQVGNHATQTNTFGS</sequence>
<name>A0ABV8HRV9_9ACTN</name>